<accession>A0A8A4TP32</accession>
<dbReference type="Pfam" id="PF00034">
    <property type="entry name" value="Cytochrom_C"/>
    <property type="match status" value="1"/>
</dbReference>
<dbReference type="RefSeq" id="WP_237380947.1">
    <property type="nucleotide sequence ID" value="NZ_CP071793.1"/>
</dbReference>
<evidence type="ECO:0000256" key="4">
    <source>
        <dbReference type="PROSITE-ProRule" id="PRU00433"/>
    </source>
</evidence>
<gene>
    <name evidence="6" type="ORF">J3U87_00155</name>
</gene>
<dbReference type="Proteomes" id="UP000663929">
    <property type="component" value="Chromosome"/>
</dbReference>
<dbReference type="Gene3D" id="1.10.760.10">
    <property type="entry name" value="Cytochrome c-like domain"/>
    <property type="match status" value="1"/>
</dbReference>
<dbReference type="SUPFAM" id="SSF53822">
    <property type="entry name" value="Periplasmic binding protein-like I"/>
    <property type="match status" value="1"/>
</dbReference>
<evidence type="ECO:0000256" key="1">
    <source>
        <dbReference type="ARBA" id="ARBA00022617"/>
    </source>
</evidence>
<dbReference type="PROSITE" id="PS51007">
    <property type="entry name" value="CYTC"/>
    <property type="match status" value="1"/>
</dbReference>
<evidence type="ECO:0000313" key="6">
    <source>
        <dbReference type="EMBL" id="QTD50852.1"/>
    </source>
</evidence>
<dbReference type="InterPro" id="IPR028082">
    <property type="entry name" value="Peripla_BP_I"/>
</dbReference>
<sequence length="527" mass="57000">MSAVARDDRTTAVAATSGLGEAALRGQAIYEKGVSLAGGTITAVFGSPPVAIDAAAMPCVGCHGGDGRGRSEGGVVPSDITWAALTRPYHVTTEKGRRRPPYDEALVKRAVTAGLDSGATPLDPVMPRYGMAERDLADLMAYLREMRTRRDPGVAPDRLVLGVVLGDRSQPPDYLRGVRQIAAAFCADVNGRGGIFGRMLQPEFLALPADRGRWKEVLGAFLVRRRPFALIAGTTAGWKSEIEAVVAETQTPMIAGMRHFQGQAALPERHLFYVLAEPGDLVRGLVARAAESMRAVPTAVLCAEGEMPLGRLAVTACRQAGWEEPPLLVALETEHDGAAAARSLEEKGVGLVFFLGGGDGHPGEAALLGQAVAMSWRPKVYALGSRARPELYRQAGAFADLVLAWPVPPRPQAWERHRDYARLMRERGLPRRLEAAQVMVLASLTLLQHALLDCGRRVSRERLVEALERCYDCEIGYAPPVTYNPNRRVGSRRVFFSRYHPEGGKMTDLGMIALDADGRLEMNTETP</sequence>
<dbReference type="AlphaFoldDB" id="A0A8A4TP32"/>
<reference evidence="6" key="1">
    <citation type="submission" date="2021-03" db="EMBL/GenBank/DDBJ databases">
        <title>Acanthopleuribacteraceae sp. M133.</title>
        <authorList>
            <person name="Wang G."/>
        </authorList>
    </citation>
    <scope>NUCLEOTIDE SEQUENCE</scope>
    <source>
        <strain evidence="6">M133</strain>
    </source>
</reference>
<keyword evidence="3 4" id="KW-0408">Iron</keyword>
<dbReference type="KEGG" id="scor:J3U87_00155"/>
<dbReference type="InterPro" id="IPR036909">
    <property type="entry name" value="Cyt_c-like_dom_sf"/>
</dbReference>
<dbReference type="SUPFAM" id="SSF46626">
    <property type="entry name" value="Cytochrome c"/>
    <property type="match status" value="1"/>
</dbReference>
<dbReference type="GO" id="GO:0020037">
    <property type="term" value="F:heme binding"/>
    <property type="evidence" value="ECO:0007669"/>
    <property type="project" value="InterPro"/>
</dbReference>
<evidence type="ECO:0000256" key="3">
    <source>
        <dbReference type="ARBA" id="ARBA00023004"/>
    </source>
</evidence>
<keyword evidence="7" id="KW-1185">Reference proteome</keyword>
<dbReference type="GO" id="GO:0009055">
    <property type="term" value="F:electron transfer activity"/>
    <property type="evidence" value="ECO:0007669"/>
    <property type="project" value="InterPro"/>
</dbReference>
<protein>
    <submittedName>
        <fullName evidence="6">ABC transporter substrate-binding protein</fullName>
    </submittedName>
</protein>
<evidence type="ECO:0000256" key="2">
    <source>
        <dbReference type="ARBA" id="ARBA00022723"/>
    </source>
</evidence>
<organism evidence="6 7">
    <name type="scientific">Sulfidibacter corallicola</name>
    <dbReference type="NCBI Taxonomy" id="2818388"/>
    <lineage>
        <taxon>Bacteria</taxon>
        <taxon>Pseudomonadati</taxon>
        <taxon>Acidobacteriota</taxon>
        <taxon>Holophagae</taxon>
        <taxon>Acanthopleuribacterales</taxon>
        <taxon>Acanthopleuribacteraceae</taxon>
        <taxon>Sulfidibacter</taxon>
    </lineage>
</organism>
<proteinExistence type="predicted"/>
<dbReference type="GO" id="GO:0046872">
    <property type="term" value="F:metal ion binding"/>
    <property type="evidence" value="ECO:0007669"/>
    <property type="project" value="UniProtKB-KW"/>
</dbReference>
<dbReference type="InterPro" id="IPR009056">
    <property type="entry name" value="Cyt_c-like_dom"/>
</dbReference>
<dbReference type="EMBL" id="CP071793">
    <property type="protein sequence ID" value="QTD50852.1"/>
    <property type="molecule type" value="Genomic_DNA"/>
</dbReference>
<evidence type="ECO:0000313" key="7">
    <source>
        <dbReference type="Proteomes" id="UP000663929"/>
    </source>
</evidence>
<keyword evidence="2 4" id="KW-0479">Metal-binding</keyword>
<keyword evidence="1 4" id="KW-0349">Heme</keyword>
<name>A0A8A4TP32_SULCO</name>
<dbReference type="Gene3D" id="3.40.50.2300">
    <property type="match status" value="2"/>
</dbReference>
<evidence type="ECO:0000259" key="5">
    <source>
        <dbReference type="PROSITE" id="PS51007"/>
    </source>
</evidence>
<feature type="domain" description="Cytochrome c" evidence="5">
    <location>
        <begin position="21"/>
        <end position="147"/>
    </location>
</feature>